<proteinExistence type="predicted"/>
<accession>A0A815XFM0</accession>
<name>A0A815XFM0_9BILA</name>
<protein>
    <submittedName>
        <fullName evidence="3">Uncharacterized protein</fullName>
    </submittedName>
</protein>
<dbReference type="Proteomes" id="UP000682733">
    <property type="component" value="Unassembled WGS sequence"/>
</dbReference>
<feature type="region of interest" description="Disordered" evidence="1">
    <location>
        <begin position="1"/>
        <end position="100"/>
    </location>
</feature>
<organism evidence="3 6">
    <name type="scientific">Didymodactylos carnosus</name>
    <dbReference type="NCBI Taxonomy" id="1234261"/>
    <lineage>
        <taxon>Eukaryota</taxon>
        <taxon>Metazoa</taxon>
        <taxon>Spiralia</taxon>
        <taxon>Gnathifera</taxon>
        <taxon>Rotifera</taxon>
        <taxon>Eurotatoria</taxon>
        <taxon>Bdelloidea</taxon>
        <taxon>Philodinida</taxon>
        <taxon>Philodinidae</taxon>
        <taxon>Didymodactylos</taxon>
    </lineage>
</organism>
<evidence type="ECO:0000313" key="5">
    <source>
        <dbReference type="EMBL" id="CAF4417991.1"/>
    </source>
</evidence>
<comment type="caution">
    <text evidence="3">The sequence shown here is derived from an EMBL/GenBank/DDBJ whole genome shotgun (WGS) entry which is preliminary data.</text>
</comment>
<evidence type="ECO:0000313" key="6">
    <source>
        <dbReference type="Proteomes" id="UP000663829"/>
    </source>
</evidence>
<keyword evidence="6" id="KW-1185">Reference proteome</keyword>
<evidence type="ECO:0000313" key="3">
    <source>
        <dbReference type="EMBL" id="CAF1556896.1"/>
    </source>
</evidence>
<dbReference type="Proteomes" id="UP000677228">
    <property type="component" value="Unassembled WGS sequence"/>
</dbReference>
<feature type="compositionally biased region" description="Basic and acidic residues" evidence="1">
    <location>
        <begin position="1"/>
        <end position="11"/>
    </location>
</feature>
<dbReference type="EMBL" id="CAJOBC010093572">
    <property type="protein sequence ID" value="CAF4417991.1"/>
    <property type="molecule type" value="Genomic_DNA"/>
</dbReference>
<sequence>MGRAKSTEKNTRGKSNRTKRNLGGRVFGVRRLNATLDTFEDDEQASTSTLSRITVSETSDERTRSTTTYTNNSTATNSLNSDQDTEQQEEGDLEPQPKQASIWKHCKKLAVKINNEIVKKAKCNLCTKEIFRSKVS</sequence>
<reference evidence="3" key="1">
    <citation type="submission" date="2021-02" db="EMBL/GenBank/DDBJ databases">
        <authorList>
            <person name="Nowell W R."/>
        </authorList>
    </citation>
    <scope>NUCLEOTIDE SEQUENCE</scope>
</reference>
<evidence type="ECO:0000313" key="2">
    <source>
        <dbReference type="EMBL" id="CAF1206190.1"/>
    </source>
</evidence>
<dbReference type="EMBL" id="CAJNOQ010027862">
    <property type="protein sequence ID" value="CAF1556896.1"/>
    <property type="molecule type" value="Genomic_DNA"/>
</dbReference>
<dbReference type="Proteomes" id="UP000681722">
    <property type="component" value="Unassembled WGS sequence"/>
</dbReference>
<feature type="compositionally biased region" description="Low complexity" evidence="1">
    <location>
        <begin position="65"/>
        <end position="81"/>
    </location>
</feature>
<dbReference type="EMBL" id="CAJNOK010014504">
    <property type="protein sequence ID" value="CAF1206190.1"/>
    <property type="molecule type" value="Genomic_DNA"/>
</dbReference>
<feature type="compositionally biased region" description="Basic residues" evidence="1">
    <location>
        <begin position="12"/>
        <end position="22"/>
    </location>
</feature>
<dbReference type="EMBL" id="CAJOBA010036039">
    <property type="protein sequence ID" value="CAF4015608.1"/>
    <property type="molecule type" value="Genomic_DNA"/>
</dbReference>
<feature type="compositionally biased region" description="Acidic residues" evidence="1">
    <location>
        <begin position="83"/>
        <end position="93"/>
    </location>
</feature>
<gene>
    <name evidence="3" type="ORF">GPM918_LOCUS39530</name>
    <name evidence="2" type="ORF">OVA965_LOCUS24226</name>
    <name evidence="5" type="ORF">SRO942_LOCUS40405</name>
    <name evidence="4" type="ORF">TMI583_LOCUS24949</name>
</gene>
<evidence type="ECO:0000313" key="4">
    <source>
        <dbReference type="EMBL" id="CAF4015608.1"/>
    </source>
</evidence>
<dbReference type="Proteomes" id="UP000663829">
    <property type="component" value="Unassembled WGS sequence"/>
</dbReference>
<dbReference type="AlphaFoldDB" id="A0A815XFM0"/>
<evidence type="ECO:0000256" key="1">
    <source>
        <dbReference type="SAM" id="MobiDB-lite"/>
    </source>
</evidence>